<dbReference type="Pfam" id="PF22486">
    <property type="entry name" value="MATH_2"/>
    <property type="match status" value="1"/>
</dbReference>
<evidence type="ECO:0000259" key="1">
    <source>
        <dbReference type="PROSITE" id="PS50144"/>
    </source>
</evidence>
<evidence type="ECO:0000313" key="4">
    <source>
        <dbReference type="Proteomes" id="UP000008827"/>
    </source>
</evidence>
<dbReference type="InterPro" id="IPR002083">
    <property type="entry name" value="MATH/TRAF_dom"/>
</dbReference>
<dbReference type="CDD" id="cd00121">
    <property type="entry name" value="MATH"/>
    <property type="match status" value="2"/>
</dbReference>
<dbReference type="SUPFAM" id="SSF49599">
    <property type="entry name" value="TRAF domain-like"/>
    <property type="match status" value="2"/>
</dbReference>
<keyword evidence="4" id="KW-1185">Reference proteome</keyword>
<reference evidence="2 3" key="1">
    <citation type="journal article" date="2010" name="Nature">
        <title>Genome sequence of the palaeopolyploid soybean.</title>
        <authorList>
            <person name="Schmutz J."/>
            <person name="Cannon S.B."/>
            <person name="Schlueter J."/>
            <person name="Ma J."/>
            <person name="Mitros T."/>
            <person name="Nelson W."/>
            <person name="Hyten D.L."/>
            <person name="Song Q."/>
            <person name="Thelen J.J."/>
            <person name="Cheng J."/>
            <person name="Xu D."/>
            <person name="Hellsten U."/>
            <person name="May G.D."/>
            <person name="Yu Y."/>
            <person name="Sakurai T."/>
            <person name="Umezawa T."/>
            <person name="Bhattacharyya M.K."/>
            <person name="Sandhu D."/>
            <person name="Valliyodan B."/>
            <person name="Lindquist E."/>
            <person name="Peto M."/>
            <person name="Grant D."/>
            <person name="Shu S."/>
            <person name="Goodstein D."/>
            <person name="Barry K."/>
            <person name="Futrell-Griggs M."/>
            <person name="Abernathy B."/>
            <person name="Du J."/>
            <person name="Tian Z."/>
            <person name="Zhu L."/>
            <person name="Gill N."/>
            <person name="Joshi T."/>
            <person name="Libault M."/>
            <person name="Sethuraman A."/>
            <person name="Zhang X.-C."/>
            <person name="Shinozaki K."/>
            <person name="Nguyen H.T."/>
            <person name="Wing R.A."/>
            <person name="Cregan P."/>
            <person name="Specht J."/>
            <person name="Grimwood J."/>
            <person name="Rokhsar D."/>
            <person name="Stacey G."/>
            <person name="Shoemaker R.C."/>
            <person name="Jackson S.A."/>
        </authorList>
    </citation>
    <scope>NUCLEOTIDE SEQUENCE [LARGE SCALE GENOMIC DNA]</scope>
    <source>
        <strain evidence="3">cv. Williams 82</strain>
        <tissue evidence="2">Callus</tissue>
    </source>
</reference>
<proteinExistence type="predicted"/>
<dbReference type="AlphaFoldDB" id="A0A0R0F1W9"/>
<dbReference type="STRING" id="3847.A0A0R0F1W9"/>
<dbReference type="Gramene" id="KRG96414">
    <property type="protein sequence ID" value="KRG96414"/>
    <property type="gene ID" value="GLYMA_19G209100"/>
</dbReference>
<reference evidence="2" key="3">
    <citation type="submission" date="2018-07" db="EMBL/GenBank/DDBJ databases">
        <title>WGS assembly of Glycine max.</title>
        <authorList>
            <person name="Schmutz J."/>
            <person name="Cannon S."/>
            <person name="Schlueter J."/>
            <person name="Ma J."/>
            <person name="Mitros T."/>
            <person name="Nelson W."/>
            <person name="Hyten D."/>
            <person name="Song Q."/>
            <person name="Thelen J."/>
            <person name="Cheng J."/>
            <person name="Xu D."/>
            <person name="Hellsten U."/>
            <person name="May G."/>
            <person name="Yu Y."/>
            <person name="Sakurai T."/>
            <person name="Umezawa T."/>
            <person name="Bhattacharyya M."/>
            <person name="Sandhu D."/>
            <person name="Valliyodan B."/>
            <person name="Lindquist E."/>
            <person name="Peto M."/>
            <person name="Grant D."/>
            <person name="Shu S."/>
            <person name="Goodstein D."/>
            <person name="Barry K."/>
            <person name="Futrell-Griggs M."/>
            <person name="Abernathy B."/>
            <person name="Du J."/>
            <person name="Tian Z."/>
            <person name="Zhu L."/>
            <person name="Gill N."/>
            <person name="Joshi T."/>
            <person name="Libault M."/>
            <person name="Sethuraman A."/>
            <person name="Zhang X."/>
            <person name="Shinozaki K."/>
            <person name="Nguyen H."/>
            <person name="Wing R."/>
            <person name="Cregan P."/>
            <person name="Specht J."/>
            <person name="Grimwood J."/>
            <person name="Rokhsar D."/>
            <person name="Stacey G."/>
            <person name="Shoemaker R."/>
            <person name="Jackson S."/>
        </authorList>
    </citation>
    <scope>NUCLEOTIDE SEQUENCE</scope>
    <source>
        <tissue evidence="2">Callus</tissue>
    </source>
</reference>
<dbReference type="OrthoDB" id="1883087at2759"/>
<reference evidence="3" key="2">
    <citation type="submission" date="2018-02" db="UniProtKB">
        <authorList>
            <consortium name="EnsemblPlants"/>
        </authorList>
    </citation>
    <scope>IDENTIFICATION</scope>
    <source>
        <strain evidence="3">Williams 82</strain>
    </source>
</reference>
<feature type="domain" description="MATH" evidence="1">
    <location>
        <begin position="122"/>
        <end position="158"/>
    </location>
</feature>
<accession>A0A0R0F1W9</accession>
<dbReference type="PANTHER" id="PTHR46162">
    <property type="entry name" value="TRAF-LIKE FAMILY PROTEIN"/>
    <property type="match status" value="1"/>
</dbReference>
<dbReference type="Proteomes" id="UP000008827">
    <property type="component" value="Chromosome 19"/>
</dbReference>
<dbReference type="PROSITE" id="PS50144">
    <property type="entry name" value="MATH"/>
    <property type="match status" value="1"/>
</dbReference>
<dbReference type="Gene3D" id="2.60.210.10">
    <property type="entry name" value="Apoptosis, Tumor Necrosis Factor Receptor Associated Protein 2, Chain A"/>
    <property type="match status" value="1"/>
</dbReference>
<dbReference type="InParanoid" id="A0A0R0F1W9"/>
<name>A0A0R0F1W9_SOYBN</name>
<dbReference type="InterPro" id="IPR008974">
    <property type="entry name" value="TRAF-like"/>
</dbReference>
<dbReference type="PANTHER" id="PTHR46162:SF9">
    <property type="entry name" value="MATH DOMAIN-CONTAINING PROTEIN"/>
    <property type="match status" value="1"/>
</dbReference>
<dbReference type="PaxDb" id="3847-GLYMA19G39655.1"/>
<sequence length="158" mass="18140">METKTADPLFSVQTMKGRKAPPSQYTFKIKSFSWLSKASVQKCTSEEFEAGGVGEGHVSIYLVLMDSSSLPADWEVNAIANFSAYNFIDDEYKCKRFHVLRTEWGVTKFIDIDTNPSNGLSDGRYLWKFNSFSLAKSDKYESESFVGGNYKWYIYKYF</sequence>
<evidence type="ECO:0000313" key="3">
    <source>
        <dbReference type="EnsemblPlants" id="KRG96414"/>
    </source>
</evidence>
<dbReference type="EMBL" id="CM000852">
    <property type="protein sequence ID" value="KRG96414.1"/>
    <property type="molecule type" value="Genomic_DNA"/>
</dbReference>
<evidence type="ECO:0000313" key="2">
    <source>
        <dbReference type="EMBL" id="KRG96414.1"/>
    </source>
</evidence>
<protein>
    <recommendedName>
        <fullName evidence="1">MATH domain-containing protein</fullName>
    </recommendedName>
</protein>
<dbReference type="EnsemblPlants" id="KRG96414">
    <property type="protein sequence ID" value="KRG96414"/>
    <property type="gene ID" value="GLYMA_19G209100"/>
</dbReference>
<organism evidence="2">
    <name type="scientific">Glycine max</name>
    <name type="common">Soybean</name>
    <name type="synonym">Glycine hispida</name>
    <dbReference type="NCBI Taxonomy" id="3847"/>
    <lineage>
        <taxon>Eukaryota</taxon>
        <taxon>Viridiplantae</taxon>
        <taxon>Streptophyta</taxon>
        <taxon>Embryophyta</taxon>
        <taxon>Tracheophyta</taxon>
        <taxon>Spermatophyta</taxon>
        <taxon>Magnoliopsida</taxon>
        <taxon>eudicotyledons</taxon>
        <taxon>Gunneridae</taxon>
        <taxon>Pentapetalae</taxon>
        <taxon>rosids</taxon>
        <taxon>fabids</taxon>
        <taxon>Fabales</taxon>
        <taxon>Fabaceae</taxon>
        <taxon>Papilionoideae</taxon>
        <taxon>50 kb inversion clade</taxon>
        <taxon>NPAAA clade</taxon>
        <taxon>indigoferoid/millettioid clade</taxon>
        <taxon>Phaseoleae</taxon>
        <taxon>Glycine</taxon>
        <taxon>Glycine subgen. Soja</taxon>
    </lineage>
</organism>
<dbReference type="OMA" id="DDEYKCK"/>
<gene>
    <name evidence="2" type="ORF">GLYMA_19G209100</name>
</gene>